<dbReference type="GO" id="GO:0005737">
    <property type="term" value="C:cytoplasm"/>
    <property type="evidence" value="ECO:0007669"/>
    <property type="project" value="InterPro"/>
</dbReference>
<dbReference type="GO" id="GO:0016151">
    <property type="term" value="F:nickel cation binding"/>
    <property type="evidence" value="ECO:0007669"/>
    <property type="project" value="InterPro"/>
</dbReference>
<dbReference type="GO" id="GO:0006457">
    <property type="term" value="P:protein folding"/>
    <property type="evidence" value="ECO:0007669"/>
    <property type="project" value="InterPro"/>
</dbReference>
<evidence type="ECO:0000256" key="3">
    <source>
        <dbReference type="ARBA" id="ARBA00023186"/>
    </source>
</evidence>
<gene>
    <name evidence="5" type="primary">ureE</name>
</gene>
<dbReference type="EMBL" id="KF900433">
    <property type="protein sequence ID" value="AIE94895.1"/>
    <property type="molecule type" value="Genomic_DNA"/>
</dbReference>
<accession>A0A075FT80</accession>
<proteinExistence type="inferred from homology"/>
<evidence type="ECO:0000256" key="2">
    <source>
        <dbReference type="ARBA" id="ARBA00022596"/>
    </source>
</evidence>
<dbReference type="InterPro" id="IPR012406">
    <property type="entry name" value="UreE"/>
</dbReference>
<evidence type="ECO:0000259" key="4">
    <source>
        <dbReference type="SMART" id="SM00988"/>
    </source>
</evidence>
<sequence>MLLINSVFGNIYKDLQLKEKIEHAEKQGELMQLFLSRTEMEKSHQRKNTEDGMEIGLSLEAGTTLHTGDVLSNGTGLILVNQLPEKVLHVKAKSDDESSSVYVQLGHIIGNRHRPISISNDGSVMFPIQDDSEVELFTKLFHEIIDHITLTIQEQIFVANQGMNVHEH</sequence>
<keyword evidence="1" id="KW-0963">Cytoplasm</keyword>
<dbReference type="HAMAP" id="MF_00822">
    <property type="entry name" value="UreE"/>
    <property type="match status" value="1"/>
</dbReference>
<organism evidence="5">
    <name type="scientific">uncultured marine thaumarchaeote AD1000_54_E04</name>
    <dbReference type="NCBI Taxonomy" id="1455924"/>
    <lineage>
        <taxon>Archaea</taxon>
        <taxon>Nitrososphaerota</taxon>
        <taxon>environmental samples</taxon>
    </lineage>
</organism>
<dbReference type="Gene3D" id="2.60.260.20">
    <property type="entry name" value="Urease metallochaperone UreE, N-terminal domain"/>
    <property type="match status" value="1"/>
</dbReference>
<evidence type="ECO:0000313" key="5">
    <source>
        <dbReference type="EMBL" id="AIE94895.1"/>
    </source>
</evidence>
<dbReference type="InterPro" id="IPR036118">
    <property type="entry name" value="UreE_N_sf"/>
</dbReference>
<dbReference type="SUPFAM" id="SSF69287">
    <property type="entry name" value="Urease metallochaperone UreE, N-terminal domain"/>
    <property type="match status" value="1"/>
</dbReference>
<dbReference type="Pfam" id="PF02814">
    <property type="entry name" value="UreE_N"/>
    <property type="match status" value="1"/>
</dbReference>
<feature type="domain" description="UreE urease accessory N-terminal" evidence="4">
    <location>
        <begin position="17"/>
        <end position="79"/>
    </location>
</feature>
<protein>
    <submittedName>
        <fullName evidence="5">Urease accessory protein (UreE)</fullName>
    </submittedName>
</protein>
<dbReference type="SMART" id="SM00988">
    <property type="entry name" value="UreE_N"/>
    <property type="match status" value="1"/>
</dbReference>
<dbReference type="AlphaFoldDB" id="A0A075FT80"/>
<reference evidence="5" key="1">
    <citation type="journal article" date="2014" name="Genome Biol. Evol.">
        <title>Pangenome evidence for extensive interdomain horizontal transfer affecting lineage core and shell genes in uncultured planktonic thaumarchaeota and euryarchaeota.</title>
        <authorList>
            <person name="Deschamps P."/>
            <person name="Zivanovic Y."/>
            <person name="Moreira D."/>
            <person name="Rodriguez-Valera F."/>
            <person name="Lopez-Garcia P."/>
        </authorList>
    </citation>
    <scope>NUCLEOTIDE SEQUENCE</scope>
</reference>
<keyword evidence="3" id="KW-0143">Chaperone</keyword>
<keyword evidence="2" id="KW-0533">Nickel</keyword>
<dbReference type="InterPro" id="IPR004029">
    <property type="entry name" value="UreE_N"/>
</dbReference>
<name>A0A075FT80_9ARCH</name>
<evidence type="ECO:0000256" key="1">
    <source>
        <dbReference type="ARBA" id="ARBA00022490"/>
    </source>
</evidence>